<dbReference type="PANTHER" id="PTHR33910:SF1">
    <property type="entry name" value="PROTEIN TRANSLOCASE SUBUNIT SECE"/>
    <property type="match status" value="1"/>
</dbReference>
<keyword evidence="7 9" id="KW-0811">Translocation</keyword>
<dbReference type="Gene3D" id="1.20.5.1030">
    <property type="entry name" value="Preprotein translocase secy subunit"/>
    <property type="match status" value="1"/>
</dbReference>
<dbReference type="EMBL" id="JACJJC010000014">
    <property type="protein sequence ID" value="MBM6704557.1"/>
    <property type="molecule type" value="Genomic_DNA"/>
</dbReference>
<dbReference type="Proteomes" id="UP000715095">
    <property type="component" value="Unassembled WGS sequence"/>
</dbReference>
<comment type="subcellular location">
    <subcellularLocation>
        <location evidence="1">Membrane</location>
    </subcellularLocation>
</comment>
<dbReference type="NCBIfam" id="TIGR00964">
    <property type="entry name" value="secE_bact"/>
    <property type="match status" value="1"/>
</dbReference>
<comment type="caution">
    <text evidence="10">The sequence shown here is derived from an EMBL/GenBank/DDBJ whole genome shotgun (WGS) entry which is preliminary data.</text>
</comment>
<accession>A0ABS2DTC5</accession>
<reference evidence="10 11" key="1">
    <citation type="journal article" date="2021" name="Sci. Rep.">
        <title>The distribution of antibiotic resistance genes in chicken gut microbiota commensals.</title>
        <authorList>
            <person name="Juricova H."/>
            <person name="Matiasovicova J."/>
            <person name="Kubasova T."/>
            <person name="Cejkova D."/>
            <person name="Rychlik I."/>
        </authorList>
    </citation>
    <scope>NUCLEOTIDE SEQUENCE [LARGE SCALE GENOMIC DNA]</scope>
    <source>
        <strain evidence="10 11">An829</strain>
    </source>
</reference>
<feature type="transmembrane region" description="Helical" evidence="9">
    <location>
        <begin position="90"/>
        <end position="110"/>
    </location>
</feature>
<protein>
    <recommendedName>
        <fullName evidence="9">Protein translocase subunit SecE</fullName>
    </recommendedName>
</protein>
<dbReference type="NCBIfam" id="NF004371">
    <property type="entry name" value="PRK05740.1-1"/>
    <property type="match status" value="1"/>
</dbReference>
<dbReference type="InterPro" id="IPR001901">
    <property type="entry name" value="Translocase_SecE/Sec61-g"/>
</dbReference>
<evidence type="ECO:0000256" key="7">
    <source>
        <dbReference type="ARBA" id="ARBA00023010"/>
    </source>
</evidence>
<dbReference type="PRINTS" id="PR01650">
    <property type="entry name" value="SECETRNLCASE"/>
</dbReference>
<evidence type="ECO:0000256" key="8">
    <source>
        <dbReference type="ARBA" id="ARBA00023136"/>
    </source>
</evidence>
<evidence type="ECO:0000256" key="5">
    <source>
        <dbReference type="ARBA" id="ARBA00022927"/>
    </source>
</evidence>
<comment type="caution">
    <text evidence="9">Lacks conserved residue(s) required for the propagation of feature annotation.</text>
</comment>
<evidence type="ECO:0000256" key="4">
    <source>
        <dbReference type="ARBA" id="ARBA00022692"/>
    </source>
</evidence>
<comment type="similarity">
    <text evidence="9">Belongs to the SecE/SEC61-gamma family.</text>
</comment>
<keyword evidence="6 9" id="KW-1133">Transmembrane helix</keyword>
<gene>
    <name evidence="9 10" type="primary">secE</name>
    <name evidence="10" type="ORF">H6A60_08690</name>
</gene>
<comment type="function">
    <text evidence="9">Essential subunit of the Sec protein translocation channel SecYEG. Clamps together the 2 halves of SecY. May contact the channel plug during translocation.</text>
</comment>
<evidence type="ECO:0000256" key="1">
    <source>
        <dbReference type="ARBA" id="ARBA00004370"/>
    </source>
</evidence>
<feature type="transmembrane region" description="Helical" evidence="9">
    <location>
        <begin position="15"/>
        <end position="35"/>
    </location>
</feature>
<dbReference type="InterPro" id="IPR005807">
    <property type="entry name" value="SecE_bac"/>
</dbReference>
<name>A0ABS2DTC5_9BURK</name>
<keyword evidence="11" id="KW-1185">Reference proteome</keyword>
<evidence type="ECO:0000313" key="10">
    <source>
        <dbReference type="EMBL" id="MBM6704557.1"/>
    </source>
</evidence>
<keyword evidence="8 9" id="KW-0472">Membrane</keyword>
<proteinExistence type="inferred from homology"/>
<dbReference type="Pfam" id="PF00584">
    <property type="entry name" value="SecE"/>
    <property type="match status" value="1"/>
</dbReference>
<dbReference type="HAMAP" id="MF_00422">
    <property type="entry name" value="SecE"/>
    <property type="match status" value="1"/>
</dbReference>
<evidence type="ECO:0000256" key="9">
    <source>
        <dbReference type="HAMAP-Rule" id="MF_00422"/>
    </source>
</evidence>
<sequence length="127" mass="13883">MSNQDVEIVTSKSDIVLVTLAVLCALAGVVAFALLSEQSLAVRLGSLAGGIILGIGIAWMSPSGKRLLAYGRQSYEELRRVVWPTKKETLNTTGLVMAFVVIMAFFLFICDKIIEWGLYDVLLQMTI</sequence>
<evidence type="ECO:0000256" key="3">
    <source>
        <dbReference type="ARBA" id="ARBA00022475"/>
    </source>
</evidence>
<keyword evidence="3 9" id="KW-1003">Cell membrane</keyword>
<feature type="transmembrane region" description="Helical" evidence="9">
    <location>
        <begin position="42"/>
        <end position="60"/>
    </location>
</feature>
<keyword evidence="2 9" id="KW-0813">Transport</keyword>
<keyword evidence="5 9" id="KW-0653">Protein transport</keyword>
<comment type="subunit">
    <text evidence="9">Component of the Sec protein translocase complex. Heterotrimer consisting of SecY, SecE and SecG subunits. The heterotrimers can form oligomers, although 1 heterotrimer is thought to be able to translocate proteins. Interacts with the ribosome. Interacts with SecDF, and other proteins may be involved. Interacts with SecA.</text>
</comment>
<dbReference type="RefSeq" id="WP_205103556.1">
    <property type="nucleotide sequence ID" value="NZ_JACJJC010000014.1"/>
</dbReference>
<dbReference type="PANTHER" id="PTHR33910">
    <property type="entry name" value="PROTEIN TRANSLOCASE SUBUNIT SECE"/>
    <property type="match status" value="1"/>
</dbReference>
<evidence type="ECO:0000313" key="11">
    <source>
        <dbReference type="Proteomes" id="UP000715095"/>
    </source>
</evidence>
<keyword evidence="4 9" id="KW-0812">Transmembrane</keyword>
<evidence type="ECO:0000256" key="6">
    <source>
        <dbReference type="ARBA" id="ARBA00022989"/>
    </source>
</evidence>
<evidence type="ECO:0000256" key="2">
    <source>
        <dbReference type="ARBA" id="ARBA00022448"/>
    </source>
</evidence>
<organism evidence="10 11">
    <name type="scientific">Sutterella massiliensis</name>
    <dbReference type="NCBI Taxonomy" id="1816689"/>
    <lineage>
        <taxon>Bacteria</taxon>
        <taxon>Pseudomonadati</taxon>
        <taxon>Pseudomonadota</taxon>
        <taxon>Betaproteobacteria</taxon>
        <taxon>Burkholderiales</taxon>
        <taxon>Sutterellaceae</taxon>
        <taxon>Sutterella</taxon>
    </lineage>
</organism>
<dbReference type="InterPro" id="IPR038379">
    <property type="entry name" value="SecE_sf"/>
</dbReference>